<dbReference type="Pfam" id="PF13302">
    <property type="entry name" value="Acetyltransf_3"/>
    <property type="match status" value="1"/>
</dbReference>
<protein>
    <recommendedName>
        <fullName evidence="2">N-acetyltransferase domain-containing protein</fullName>
    </recommendedName>
</protein>
<feature type="compositionally biased region" description="Low complexity" evidence="1">
    <location>
        <begin position="85"/>
        <end position="97"/>
    </location>
</feature>
<name>X1VW71_9ZZZZ</name>
<evidence type="ECO:0000259" key="2">
    <source>
        <dbReference type="PROSITE" id="PS51186"/>
    </source>
</evidence>
<dbReference type="AlphaFoldDB" id="X1VW71"/>
<dbReference type="InterPro" id="IPR000182">
    <property type="entry name" value="GNAT_dom"/>
</dbReference>
<comment type="caution">
    <text evidence="3">The sequence shown here is derived from an EMBL/GenBank/DDBJ whole genome shotgun (WGS) entry which is preliminary data.</text>
</comment>
<dbReference type="PANTHER" id="PTHR43415:SF3">
    <property type="entry name" value="GNAT-FAMILY ACETYLTRANSFERASE"/>
    <property type="match status" value="1"/>
</dbReference>
<feature type="non-terminal residue" evidence="3">
    <location>
        <position position="106"/>
    </location>
</feature>
<evidence type="ECO:0000313" key="3">
    <source>
        <dbReference type="EMBL" id="GAJ22611.1"/>
    </source>
</evidence>
<dbReference type="PROSITE" id="PS51186">
    <property type="entry name" value="GNAT"/>
    <property type="match status" value="1"/>
</dbReference>
<dbReference type="SUPFAM" id="SSF55729">
    <property type="entry name" value="Acyl-CoA N-acyltransferases (Nat)"/>
    <property type="match status" value="1"/>
</dbReference>
<sequence length="106" mass="12283">GNRDYWDKGYGSDAVASLLNHIFRGTNLKRVYLKTLDSNQRAQKCFQKCGFTPYGYLNRDGYSFVLMEIHRNQWGEKGKQEFKVASASSRQSDQSLSKGEFRPEFQ</sequence>
<proteinExistence type="predicted"/>
<dbReference type="Gene3D" id="3.40.630.30">
    <property type="match status" value="1"/>
</dbReference>
<gene>
    <name evidence="3" type="ORF">S12H4_61764</name>
</gene>
<feature type="region of interest" description="Disordered" evidence="1">
    <location>
        <begin position="85"/>
        <end position="106"/>
    </location>
</feature>
<feature type="domain" description="N-acetyltransferase" evidence="2">
    <location>
        <begin position="1"/>
        <end position="72"/>
    </location>
</feature>
<accession>X1VW71</accession>
<dbReference type="EMBL" id="BARW01041125">
    <property type="protein sequence ID" value="GAJ22611.1"/>
    <property type="molecule type" value="Genomic_DNA"/>
</dbReference>
<reference evidence="3" key="1">
    <citation type="journal article" date="2014" name="Front. Microbiol.">
        <title>High frequency of phylogenetically diverse reductive dehalogenase-homologous genes in deep subseafloor sedimentary metagenomes.</title>
        <authorList>
            <person name="Kawai M."/>
            <person name="Futagami T."/>
            <person name="Toyoda A."/>
            <person name="Takaki Y."/>
            <person name="Nishi S."/>
            <person name="Hori S."/>
            <person name="Arai W."/>
            <person name="Tsubouchi T."/>
            <person name="Morono Y."/>
            <person name="Uchiyama I."/>
            <person name="Ito T."/>
            <person name="Fujiyama A."/>
            <person name="Inagaki F."/>
            <person name="Takami H."/>
        </authorList>
    </citation>
    <scope>NUCLEOTIDE SEQUENCE</scope>
    <source>
        <strain evidence="3">Expedition CK06-06</strain>
    </source>
</reference>
<dbReference type="InterPro" id="IPR016181">
    <property type="entry name" value="Acyl_CoA_acyltransferase"/>
</dbReference>
<evidence type="ECO:0000256" key="1">
    <source>
        <dbReference type="SAM" id="MobiDB-lite"/>
    </source>
</evidence>
<dbReference type="GO" id="GO:0016747">
    <property type="term" value="F:acyltransferase activity, transferring groups other than amino-acyl groups"/>
    <property type="evidence" value="ECO:0007669"/>
    <property type="project" value="InterPro"/>
</dbReference>
<feature type="non-terminal residue" evidence="3">
    <location>
        <position position="1"/>
    </location>
</feature>
<organism evidence="3">
    <name type="scientific">marine sediment metagenome</name>
    <dbReference type="NCBI Taxonomy" id="412755"/>
    <lineage>
        <taxon>unclassified sequences</taxon>
        <taxon>metagenomes</taxon>
        <taxon>ecological metagenomes</taxon>
    </lineage>
</organism>
<dbReference type="PANTHER" id="PTHR43415">
    <property type="entry name" value="SPERMIDINE N(1)-ACETYLTRANSFERASE"/>
    <property type="match status" value="1"/>
</dbReference>